<dbReference type="SMART" id="SM00291">
    <property type="entry name" value="ZnF_ZZ"/>
    <property type="match status" value="1"/>
</dbReference>
<organism evidence="6 7">
    <name type="scientific">Blepharisma stoltei</name>
    <dbReference type="NCBI Taxonomy" id="1481888"/>
    <lineage>
        <taxon>Eukaryota</taxon>
        <taxon>Sar</taxon>
        <taxon>Alveolata</taxon>
        <taxon>Ciliophora</taxon>
        <taxon>Postciliodesmatophora</taxon>
        <taxon>Heterotrichea</taxon>
        <taxon>Heterotrichida</taxon>
        <taxon>Blepharismidae</taxon>
        <taxon>Blepharisma</taxon>
    </lineage>
</organism>
<evidence type="ECO:0000256" key="2">
    <source>
        <dbReference type="ARBA" id="ARBA00022771"/>
    </source>
</evidence>
<evidence type="ECO:0000313" key="7">
    <source>
        <dbReference type="Proteomes" id="UP001162131"/>
    </source>
</evidence>
<comment type="caution">
    <text evidence="6">The sequence shown here is derived from an EMBL/GenBank/DDBJ whole genome shotgun (WGS) entry which is preliminary data.</text>
</comment>
<dbReference type="Proteomes" id="UP001162131">
    <property type="component" value="Unassembled WGS sequence"/>
</dbReference>
<keyword evidence="1" id="KW-0479">Metal-binding</keyword>
<proteinExistence type="predicted"/>
<accession>A0AAU9JA13</accession>
<protein>
    <recommendedName>
        <fullName evidence="5">ZZ-type domain-containing protein</fullName>
    </recommendedName>
</protein>
<dbReference type="AlphaFoldDB" id="A0AAU9JA13"/>
<evidence type="ECO:0000313" key="6">
    <source>
        <dbReference type="EMBL" id="CAG9321122.1"/>
    </source>
</evidence>
<dbReference type="InterPro" id="IPR000433">
    <property type="entry name" value="Znf_ZZ"/>
</dbReference>
<dbReference type="Gene3D" id="3.30.60.90">
    <property type="match status" value="1"/>
</dbReference>
<evidence type="ECO:0000256" key="4">
    <source>
        <dbReference type="SAM" id="MobiDB-lite"/>
    </source>
</evidence>
<dbReference type="GO" id="GO:0008270">
    <property type="term" value="F:zinc ion binding"/>
    <property type="evidence" value="ECO:0007669"/>
    <property type="project" value="UniProtKB-KW"/>
</dbReference>
<name>A0AAU9JA13_9CILI</name>
<feature type="region of interest" description="Disordered" evidence="4">
    <location>
        <begin position="26"/>
        <end position="67"/>
    </location>
</feature>
<dbReference type="EMBL" id="CAJZBQ010000027">
    <property type="protein sequence ID" value="CAG9321122.1"/>
    <property type="molecule type" value="Genomic_DNA"/>
</dbReference>
<reference evidence="6" key="1">
    <citation type="submission" date="2021-09" db="EMBL/GenBank/DDBJ databases">
        <authorList>
            <consortium name="AG Swart"/>
            <person name="Singh M."/>
            <person name="Singh A."/>
            <person name="Seah K."/>
            <person name="Emmerich C."/>
        </authorList>
    </citation>
    <scope>NUCLEOTIDE SEQUENCE</scope>
    <source>
        <strain evidence="6">ATCC30299</strain>
    </source>
</reference>
<keyword evidence="2" id="KW-0863">Zinc-finger</keyword>
<sequence>MSESCKADFSASSIKLERLNSVTSLYSHDKSSSFSGDELRNPPRNDRSLEADSNSSNDTKKLSQGKVSQGVSTSFEFSNSFTQTEAVEYRDKITSIEVNFDNKETQYDLPTMVDMSIIKKILTEEVKEFVLKHKVQFPISNVNNECSNCQKNIQNEIKYACSICTNWTLCEDCEDKSNHPHPMYKFKLARDLNGKKIEQERKEFVEKLKTKKSFSSWSKALEE</sequence>
<dbReference type="InterPro" id="IPR043145">
    <property type="entry name" value="Znf_ZZ_sf"/>
</dbReference>
<evidence type="ECO:0000256" key="3">
    <source>
        <dbReference type="ARBA" id="ARBA00022833"/>
    </source>
</evidence>
<evidence type="ECO:0000256" key="1">
    <source>
        <dbReference type="ARBA" id="ARBA00022723"/>
    </source>
</evidence>
<keyword evidence="3" id="KW-0862">Zinc</keyword>
<feature type="compositionally biased region" description="Basic and acidic residues" evidence="4">
    <location>
        <begin position="27"/>
        <end position="50"/>
    </location>
</feature>
<keyword evidence="7" id="KW-1185">Reference proteome</keyword>
<dbReference type="SUPFAM" id="SSF57850">
    <property type="entry name" value="RING/U-box"/>
    <property type="match status" value="1"/>
</dbReference>
<gene>
    <name evidence="6" type="ORF">BSTOLATCC_MIC27690</name>
</gene>
<feature type="domain" description="ZZ-type" evidence="5">
    <location>
        <begin position="140"/>
        <end position="183"/>
    </location>
</feature>
<evidence type="ECO:0000259" key="5">
    <source>
        <dbReference type="SMART" id="SM00291"/>
    </source>
</evidence>